<gene>
    <name evidence="2" type="ORF">PCOR1329_LOCUS5312</name>
</gene>
<name>A0ABN9PVH4_9DINO</name>
<evidence type="ECO:0000313" key="2">
    <source>
        <dbReference type="EMBL" id="CAK0795746.1"/>
    </source>
</evidence>
<evidence type="ECO:0008006" key="4">
    <source>
        <dbReference type="Google" id="ProtNLM"/>
    </source>
</evidence>
<sequence>MAVPAFDESWRQDPILAGGVAPPVGVNFQRYVPPTFGVIVHEPMYSRKVGIVRARTPPPENLHGLQRVAGASARPVAAHGPVGAELDGPEFVVGSPATRVPSRGPDSARATLPGADLDGSETLGGAIGVALKVLRRNLGGKSSS</sequence>
<protein>
    <recommendedName>
        <fullName evidence="4">Subtilisin</fullName>
    </recommendedName>
</protein>
<dbReference type="EMBL" id="CAUYUJ010001399">
    <property type="protein sequence ID" value="CAK0795746.1"/>
    <property type="molecule type" value="Genomic_DNA"/>
</dbReference>
<feature type="region of interest" description="Disordered" evidence="1">
    <location>
        <begin position="96"/>
        <end position="117"/>
    </location>
</feature>
<comment type="caution">
    <text evidence="2">The sequence shown here is derived from an EMBL/GenBank/DDBJ whole genome shotgun (WGS) entry which is preliminary data.</text>
</comment>
<evidence type="ECO:0000256" key="1">
    <source>
        <dbReference type="SAM" id="MobiDB-lite"/>
    </source>
</evidence>
<proteinExistence type="predicted"/>
<reference evidence="2" key="1">
    <citation type="submission" date="2023-10" db="EMBL/GenBank/DDBJ databases">
        <authorList>
            <person name="Chen Y."/>
            <person name="Shah S."/>
            <person name="Dougan E. K."/>
            <person name="Thang M."/>
            <person name="Chan C."/>
        </authorList>
    </citation>
    <scope>NUCLEOTIDE SEQUENCE [LARGE SCALE GENOMIC DNA]</scope>
</reference>
<dbReference type="Proteomes" id="UP001189429">
    <property type="component" value="Unassembled WGS sequence"/>
</dbReference>
<keyword evidence="3" id="KW-1185">Reference proteome</keyword>
<evidence type="ECO:0000313" key="3">
    <source>
        <dbReference type="Proteomes" id="UP001189429"/>
    </source>
</evidence>
<accession>A0ABN9PVH4</accession>
<organism evidence="2 3">
    <name type="scientific">Prorocentrum cordatum</name>
    <dbReference type="NCBI Taxonomy" id="2364126"/>
    <lineage>
        <taxon>Eukaryota</taxon>
        <taxon>Sar</taxon>
        <taxon>Alveolata</taxon>
        <taxon>Dinophyceae</taxon>
        <taxon>Prorocentrales</taxon>
        <taxon>Prorocentraceae</taxon>
        <taxon>Prorocentrum</taxon>
    </lineage>
</organism>